<feature type="chain" id="PRO_5045470022" evidence="1">
    <location>
        <begin position="23"/>
        <end position="145"/>
    </location>
</feature>
<gene>
    <name evidence="2" type="ORF">GURASL_07560</name>
</gene>
<evidence type="ECO:0000256" key="1">
    <source>
        <dbReference type="SAM" id="SignalP"/>
    </source>
</evidence>
<reference evidence="2 3" key="1">
    <citation type="submission" date="2022-12" db="EMBL/GenBank/DDBJ databases">
        <title>Polyphasic characterization of Geotalea uranireducens NIT-SL11 newly isolated from a complex of sewage sludge and microbially reduced graphene oxide.</title>
        <authorList>
            <person name="Xie L."/>
            <person name="Yoshida N."/>
            <person name="Meng L."/>
        </authorList>
    </citation>
    <scope>NUCLEOTIDE SEQUENCE [LARGE SCALE GENOMIC DNA]</scope>
    <source>
        <strain evidence="2 3">NIT-SL11</strain>
    </source>
</reference>
<dbReference type="EMBL" id="AP027151">
    <property type="protein sequence ID" value="BDV41833.1"/>
    <property type="molecule type" value="Genomic_DNA"/>
</dbReference>
<dbReference type="PROSITE" id="PS51257">
    <property type="entry name" value="PROKAR_LIPOPROTEIN"/>
    <property type="match status" value="1"/>
</dbReference>
<proteinExistence type="predicted"/>
<evidence type="ECO:0000313" key="3">
    <source>
        <dbReference type="Proteomes" id="UP001317705"/>
    </source>
</evidence>
<protein>
    <submittedName>
        <fullName evidence="2">Cytochrome c</fullName>
    </submittedName>
</protein>
<feature type="signal peptide" evidence="1">
    <location>
        <begin position="1"/>
        <end position="22"/>
    </location>
</feature>
<keyword evidence="3" id="KW-1185">Reference proteome</keyword>
<name>A0ABM8EHD9_9BACT</name>
<dbReference type="InterPro" id="IPR036280">
    <property type="entry name" value="Multihaem_cyt_sf"/>
</dbReference>
<accession>A0ABM8EHD9</accession>
<dbReference type="Proteomes" id="UP001317705">
    <property type="component" value="Chromosome"/>
</dbReference>
<dbReference type="SUPFAM" id="SSF48695">
    <property type="entry name" value="Multiheme cytochromes"/>
    <property type="match status" value="1"/>
</dbReference>
<dbReference type="RefSeq" id="WP_282001908.1">
    <property type="nucleotide sequence ID" value="NZ_AP027151.1"/>
</dbReference>
<organism evidence="2 3">
    <name type="scientific">Geotalea uraniireducens</name>
    <dbReference type="NCBI Taxonomy" id="351604"/>
    <lineage>
        <taxon>Bacteria</taxon>
        <taxon>Pseudomonadati</taxon>
        <taxon>Thermodesulfobacteriota</taxon>
        <taxon>Desulfuromonadia</taxon>
        <taxon>Geobacterales</taxon>
        <taxon>Geobacteraceae</taxon>
        <taxon>Geotalea</taxon>
    </lineage>
</organism>
<keyword evidence="1" id="KW-0732">Signal</keyword>
<evidence type="ECO:0000313" key="2">
    <source>
        <dbReference type="EMBL" id="BDV41833.1"/>
    </source>
</evidence>
<sequence>MRNNVLILPVMLLLASCLFACANTRSIAKVHPENVTGLVDCTECHADRLAAFNHRASDFYAKHGFYAGEQRAACAACHEESFCADCHAHKEEIKPSDKYKDSPELALPHRGDYLSQHKIDGRINPASCVKCHGRQNNERCKTCHR</sequence>